<dbReference type="Proteomes" id="UP001530377">
    <property type="component" value="Unassembled WGS sequence"/>
</dbReference>
<dbReference type="InterPro" id="IPR036770">
    <property type="entry name" value="Ankyrin_rpt-contain_sf"/>
</dbReference>
<dbReference type="Gene3D" id="1.25.40.20">
    <property type="entry name" value="Ankyrin repeat-containing domain"/>
    <property type="match status" value="1"/>
</dbReference>
<accession>A0ABD3RS65</accession>
<dbReference type="SUPFAM" id="SSF48403">
    <property type="entry name" value="Ankyrin repeat"/>
    <property type="match status" value="1"/>
</dbReference>
<dbReference type="AlphaFoldDB" id="A0ABD3RS65"/>
<evidence type="ECO:0000313" key="2">
    <source>
        <dbReference type="EMBL" id="KAL3815787.1"/>
    </source>
</evidence>
<name>A0ABD3RS65_9STRA</name>
<dbReference type="InterPro" id="IPR036047">
    <property type="entry name" value="F-box-like_dom_sf"/>
</dbReference>
<dbReference type="SUPFAM" id="SSF81383">
    <property type="entry name" value="F-box domain"/>
    <property type="match status" value="1"/>
</dbReference>
<sequence length="788" mass="89010">MGDNQTQPRSLPPILKLSTLPGEKKRNATAGHAVSSPTSVTSSPFSSYACIAPPLEGTVSGRGSDQLAIEESINDQNAPDVNDFIQNRLANSFPMNHSEALSCTDHALAETECNNFSPSITIPEQVPHLIEVDGASSVKRTILPMDPSDVTQMPKTLMIANDSDPSQIAPNTALPSCTVSSSPMLHVCITLERSEATNSWGLVFIKENSGLAFIVHVVRPTEDGPTVAWCQILNSATKPSSIQYYEEKRLEDAGLLVPCLSPGDAIISINGIPLSVFPNSGEFASYIRDHCRRKMSVVALRHEIVWTAAQAEISRSMRHDQLVDTQAMTDRVSKAVCKMWRRVLAPVTTVTGCGHVKRQKIASIKRVSRNGDENLIHFCDDRIPVDDTSSTVLHNFWLANGYESFNDWHSSSKARWARSYSWHKERDEDSTVCHDFWLMNGYISFYDWHSTSKARWSRSYSWHKERRCAFQSTCEKEVHLPSVASTHTMIEEFENWLGVRKNQWRLERRKRKRQRVSLEDSETSPVAANDIYIDDMLEDLERLKTAGGASQPMDIMWIFDFQLGAPDDVVANLMSFLSPYDHGNLLCLSYTSNSLFKQRDDMWRYLFPSHWVVPRRPRQSWCSMYITKIRSEAEASRKRSDDVLVQAHAIIEKGDQLNKFEKLIQKAETDFEFSVNYVSGVVLERNSMLNLAVIDRRSKISRWLIEEKGADIESCDRGQFTPLMNAAWNGDKYMTRYLLSKGSDRTKLGYNHSSQGLAPPKFEGMTAEGWARKRGHDEVAELILLGLN</sequence>
<gene>
    <name evidence="2" type="ORF">ACHAXA_001681</name>
</gene>
<comment type="caution">
    <text evidence="2">The sequence shown here is derived from an EMBL/GenBank/DDBJ whole genome shotgun (WGS) entry which is preliminary data.</text>
</comment>
<dbReference type="PANTHER" id="PTHR24183:SF1">
    <property type="entry name" value="FIBRONECTIN TYPE 3 AND ANKYRIN REPEAT DOMAINS PROTEIN 1"/>
    <property type="match status" value="1"/>
</dbReference>
<dbReference type="EMBL" id="JALLPB020000183">
    <property type="protein sequence ID" value="KAL3815787.1"/>
    <property type="molecule type" value="Genomic_DNA"/>
</dbReference>
<keyword evidence="3" id="KW-1185">Reference proteome</keyword>
<proteinExistence type="predicted"/>
<dbReference type="PANTHER" id="PTHR24183">
    <property type="entry name" value="FIBRONECTIN TYPE 3 AND ANKYRIN REPEAT DOMAINS PROTEIN 1"/>
    <property type="match status" value="1"/>
</dbReference>
<evidence type="ECO:0000313" key="3">
    <source>
        <dbReference type="Proteomes" id="UP001530377"/>
    </source>
</evidence>
<feature type="compositionally biased region" description="Low complexity" evidence="1">
    <location>
        <begin position="34"/>
        <end position="44"/>
    </location>
</feature>
<organism evidence="2 3">
    <name type="scientific">Cyclostephanos tholiformis</name>
    <dbReference type="NCBI Taxonomy" id="382380"/>
    <lineage>
        <taxon>Eukaryota</taxon>
        <taxon>Sar</taxon>
        <taxon>Stramenopiles</taxon>
        <taxon>Ochrophyta</taxon>
        <taxon>Bacillariophyta</taxon>
        <taxon>Coscinodiscophyceae</taxon>
        <taxon>Thalassiosirophycidae</taxon>
        <taxon>Stephanodiscales</taxon>
        <taxon>Stephanodiscaceae</taxon>
        <taxon>Cyclostephanos</taxon>
    </lineage>
</organism>
<feature type="region of interest" description="Disordered" evidence="1">
    <location>
        <begin position="1"/>
        <end position="44"/>
    </location>
</feature>
<dbReference type="InterPro" id="IPR002110">
    <property type="entry name" value="Ankyrin_rpt"/>
</dbReference>
<dbReference type="Pfam" id="PF12796">
    <property type="entry name" value="Ank_2"/>
    <property type="match status" value="1"/>
</dbReference>
<protein>
    <submittedName>
        <fullName evidence="2">Uncharacterized protein</fullName>
    </submittedName>
</protein>
<reference evidence="2 3" key="1">
    <citation type="submission" date="2024-10" db="EMBL/GenBank/DDBJ databases">
        <title>Updated reference genomes for cyclostephanoid diatoms.</title>
        <authorList>
            <person name="Roberts W.R."/>
            <person name="Alverson A.J."/>
        </authorList>
    </citation>
    <scope>NUCLEOTIDE SEQUENCE [LARGE SCALE GENOMIC DNA]</scope>
    <source>
        <strain evidence="2 3">AJA228-03</strain>
    </source>
</reference>
<evidence type="ECO:0000256" key="1">
    <source>
        <dbReference type="SAM" id="MobiDB-lite"/>
    </source>
</evidence>